<comment type="caution">
    <text evidence="5">The sequence shown here is derived from an EMBL/GenBank/DDBJ whole genome shotgun (WGS) entry which is preliminary data.</text>
</comment>
<gene>
    <name evidence="5" type="ORF">NOF53_01130</name>
</gene>
<keyword evidence="6" id="KW-1185">Reference proteome</keyword>
<evidence type="ECO:0000259" key="3">
    <source>
        <dbReference type="Pfam" id="PF02470"/>
    </source>
</evidence>
<dbReference type="InterPro" id="IPR024516">
    <property type="entry name" value="Mce_C"/>
</dbReference>
<dbReference type="Proteomes" id="UP001524501">
    <property type="component" value="Unassembled WGS sequence"/>
</dbReference>
<organism evidence="5 6">
    <name type="scientific">Rhodococcus tibetensis</name>
    <dbReference type="NCBI Taxonomy" id="2965064"/>
    <lineage>
        <taxon>Bacteria</taxon>
        <taxon>Bacillati</taxon>
        <taxon>Actinomycetota</taxon>
        <taxon>Actinomycetes</taxon>
        <taxon>Mycobacteriales</taxon>
        <taxon>Nocardiaceae</taxon>
        <taxon>Rhodococcus</taxon>
    </lineage>
</organism>
<feature type="transmembrane region" description="Helical" evidence="2">
    <location>
        <begin position="13"/>
        <end position="35"/>
    </location>
</feature>
<evidence type="ECO:0000313" key="5">
    <source>
        <dbReference type="EMBL" id="MCQ4117792.1"/>
    </source>
</evidence>
<evidence type="ECO:0000259" key="4">
    <source>
        <dbReference type="Pfam" id="PF11887"/>
    </source>
</evidence>
<keyword evidence="2" id="KW-0472">Membrane</keyword>
<dbReference type="Pfam" id="PF11887">
    <property type="entry name" value="Mce4_CUP1"/>
    <property type="match status" value="1"/>
</dbReference>
<evidence type="ECO:0000313" key="6">
    <source>
        <dbReference type="Proteomes" id="UP001524501"/>
    </source>
</evidence>
<accession>A0ABT1Q9K8</accession>
<evidence type="ECO:0000256" key="2">
    <source>
        <dbReference type="SAM" id="Phobius"/>
    </source>
</evidence>
<dbReference type="Pfam" id="PF02470">
    <property type="entry name" value="MlaD"/>
    <property type="match status" value="1"/>
</dbReference>
<feature type="domain" description="Mce/MlaD" evidence="3">
    <location>
        <begin position="41"/>
        <end position="114"/>
    </location>
</feature>
<feature type="domain" description="Mammalian cell entry C-terminal" evidence="4">
    <location>
        <begin position="121"/>
        <end position="298"/>
    </location>
</feature>
<dbReference type="PANTHER" id="PTHR33371">
    <property type="entry name" value="INTERMEMBRANE PHOSPHOLIPID TRANSPORT SYSTEM BINDING PROTEIN MLAD-RELATED"/>
    <property type="match status" value="1"/>
</dbReference>
<name>A0ABT1Q9K8_9NOCA</name>
<reference evidence="5 6" key="1">
    <citation type="submission" date="2022-07" db="EMBL/GenBank/DDBJ databases">
        <title>Degradation activity of malathion, p-nitrophenol and potential low-temperature adaptation strategy of Rhodococcus sp. FXJ9.536.</title>
        <authorList>
            <person name="Huang J."/>
            <person name="Huang Y."/>
        </authorList>
    </citation>
    <scope>NUCLEOTIDE SEQUENCE [LARGE SCALE GENOMIC DNA]</scope>
    <source>
        <strain evidence="5 6">FXJ9.536</strain>
    </source>
</reference>
<sequence>MTQTEESGARKKWWIRGAIAGVVVALIVGGLVAFLPRLFENTVTAYFPTTTGLYSGDDVRVLGVKVGTVGEIEPGPDFAKVTMSVDKSVDIPADAKAIIVAPSLVSGRFVQLTPVYAGGSTMQDGANIPVDRTAVPVEWDEIKSELNKLSEALGPQGADPQGSLGTFIDTAADNLDGNGESLRNTLRELSETMRTLSDGRTDLFATIRNLQTFVAALSSSNEQIVQFEGRLASVSNLLATSSDELGTALIDLDLALGDVNRFVVENRAALTEQVGRLADATQVLADKRPQLEQTLHVAPTALANFSNIYKPAQGSLVGAVAFANFGNPVNFMCGAIQSLQANDAQRSADLCTQYLSPVLNSLTMNYLPILSNPTTGVNAFPDQLQYSPPSLAGSVPPRSAPPATGALAGIPTVAVPRDLNDLLQPGGGR</sequence>
<dbReference type="PANTHER" id="PTHR33371:SF4">
    <property type="entry name" value="INTERMEMBRANE PHOSPHOLIPID TRANSPORT SYSTEM BINDING PROTEIN MLAD"/>
    <property type="match status" value="1"/>
</dbReference>
<keyword evidence="2" id="KW-1133">Transmembrane helix</keyword>
<feature type="region of interest" description="Disordered" evidence="1">
    <location>
        <begin position="388"/>
        <end position="407"/>
    </location>
</feature>
<dbReference type="RefSeq" id="WP_255965131.1">
    <property type="nucleotide sequence ID" value="NZ_JANFQF010000001.1"/>
</dbReference>
<dbReference type="InterPro" id="IPR005693">
    <property type="entry name" value="Mce"/>
</dbReference>
<dbReference type="InterPro" id="IPR052336">
    <property type="entry name" value="MlaD_Phospholipid_Transporter"/>
</dbReference>
<dbReference type="InterPro" id="IPR003399">
    <property type="entry name" value="Mce/MlaD"/>
</dbReference>
<keyword evidence="2" id="KW-0812">Transmembrane</keyword>
<dbReference type="NCBIfam" id="TIGR00996">
    <property type="entry name" value="Mtu_fam_mce"/>
    <property type="match status" value="1"/>
</dbReference>
<protein>
    <submittedName>
        <fullName evidence="5">MCE family protein</fullName>
    </submittedName>
</protein>
<proteinExistence type="predicted"/>
<evidence type="ECO:0000256" key="1">
    <source>
        <dbReference type="SAM" id="MobiDB-lite"/>
    </source>
</evidence>
<dbReference type="EMBL" id="JANFQF010000001">
    <property type="protein sequence ID" value="MCQ4117792.1"/>
    <property type="molecule type" value="Genomic_DNA"/>
</dbReference>